<name>A0A0C3I9Y4_PISTI</name>
<organism evidence="1 2">
    <name type="scientific">Pisolithus tinctorius Marx 270</name>
    <dbReference type="NCBI Taxonomy" id="870435"/>
    <lineage>
        <taxon>Eukaryota</taxon>
        <taxon>Fungi</taxon>
        <taxon>Dikarya</taxon>
        <taxon>Basidiomycota</taxon>
        <taxon>Agaricomycotina</taxon>
        <taxon>Agaricomycetes</taxon>
        <taxon>Agaricomycetidae</taxon>
        <taxon>Boletales</taxon>
        <taxon>Sclerodermatineae</taxon>
        <taxon>Pisolithaceae</taxon>
        <taxon>Pisolithus</taxon>
    </lineage>
</organism>
<sequence length="75" mass="8138">MRGAVRGYGFRLRGAGIGVAGLLVEWETIRKCQEGLPGYPTDTVRKMSGRLTDKTQTLTISISSSLGPFCRYGVT</sequence>
<evidence type="ECO:0000313" key="1">
    <source>
        <dbReference type="EMBL" id="KIN93892.1"/>
    </source>
</evidence>
<gene>
    <name evidence="1" type="ORF">M404DRAFT_1008689</name>
</gene>
<keyword evidence="2" id="KW-1185">Reference proteome</keyword>
<dbReference type="InParanoid" id="A0A0C3I9Y4"/>
<protein>
    <submittedName>
        <fullName evidence="1">Uncharacterized protein</fullName>
    </submittedName>
</protein>
<evidence type="ECO:0000313" key="2">
    <source>
        <dbReference type="Proteomes" id="UP000054217"/>
    </source>
</evidence>
<dbReference type="EMBL" id="KN832128">
    <property type="protein sequence ID" value="KIN93892.1"/>
    <property type="molecule type" value="Genomic_DNA"/>
</dbReference>
<dbReference type="AlphaFoldDB" id="A0A0C3I9Y4"/>
<dbReference type="Proteomes" id="UP000054217">
    <property type="component" value="Unassembled WGS sequence"/>
</dbReference>
<reference evidence="1 2" key="1">
    <citation type="submission" date="2014-04" db="EMBL/GenBank/DDBJ databases">
        <authorList>
            <consortium name="DOE Joint Genome Institute"/>
            <person name="Kuo A."/>
            <person name="Kohler A."/>
            <person name="Costa M.D."/>
            <person name="Nagy L.G."/>
            <person name="Floudas D."/>
            <person name="Copeland A."/>
            <person name="Barry K.W."/>
            <person name="Cichocki N."/>
            <person name="Veneault-Fourrey C."/>
            <person name="LaButti K."/>
            <person name="Lindquist E.A."/>
            <person name="Lipzen A."/>
            <person name="Lundell T."/>
            <person name="Morin E."/>
            <person name="Murat C."/>
            <person name="Sun H."/>
            <person name="Tunlid A."/>
            <person name="Henrissat B."/>
            <person name="Grigoriev I.V."/>
            <person name="Hibbett D.S."/>
            <person name="Martin F."/>
            <person name="Nordberg H.P."/>
            <person name="Cantor M.N."/>
            <person name="Hua S.X."/>
        </authorList>
    </citation>
    <scope>NUCLEOTIDE SEQUENCE [LARGE SCALE GENOMIC DNA]</scope>
    <source>
        <strain evidence="1 2">Marx 270</strain>
    </source>
</reference>
<dbReference type="HOGENOM" id="CLU_2672066_0_0_1"/>
<reference evidence="2" key="2">
    <citation type="submission" date="2015-01" db="EMBL/GenBank/DDBJ databases">
        <title>Evolutionary Origins and Diversification of the Mycorrhizal Mutualists.</title>
        <authorList>
            <consortium name="DOE Joint Genome Institute"/>
            <consortium name="Mycorrhizal Genomics Consortium"/>
            <person name="Kohler A."/>
            <person name="Kuo A."/>
            <person name="Nagy L.G."/>
            <person name="Floudas D."/>
            <person name="Copeland A."/>
            <person name="Barry K.W."/>
            <person name="Cichocki N."/>
            <person name="Veneault-Fourrey C."/>
            <person name="LaButti K."/>
            <person name="Lindquist E.A."/>
            <person name="Lipzen A."/>
            <person name="Lundell T."/>
            <person name="Morin E."/>
            <person name="Murat C."/>
            <person name="Riley R."/>
            <person name="Ohm R."/>
            <person name="Sun H."/>
            <person name="Tunlid A."/>
            <person name="Henrissat B."/>
            <person name="Grigoriev I.V."/>
            <person name="Hibbett D.S."/>
            <person name="Martin F."/>
        </authorList>
    </citation>
    <scope>NUCLEOTIDE SEQUENCE [LARGE SCALE GENOMIC DNA]</scope>
    <source>
        <strain evidence="2">Marx 270</strain>
    </source>
</reference>
<accession>A0A0C3I9Y4</accession>
<proteinExistence type="predicted"/>